<dbReference type="GO" id="GO:0043709">
    <property type="term" value="P:cell adhesion involved in single-species biofilm formation"/>
    <property type="evidence" value="ECO:0007669"/>
    <property type="project" value="TreeGrafter"/>
</dbReference>
<proteinExistence type="predicted"/>
<dbReference type="SMART" id="SM00065">
    <property type="entry name" value="GAF"/>
    <property type="match status" value="1"/>
</dbReference>
<dbReference type="GO" id="GO:0016301">
    <property type="term" value="F:kinase activity"/>
    <property type="evidence" value="ECO:0007669"/>
    <property type="project" value="UniProtKB-KW"/>
</dbReference>
<dbReference type="GO" id="GO:0000160">
    <property type="term" value="P:phosphorelay signal transduction system"/>
    <property type="evidence" value="ECO:0007669"/>
    <property type="project" value="InterPro"/>
</dbReference>
<dbReference type="SMART" id="SM00448">
    <property type="entry name" value="REC"/>
    <property type="match status" value="1"/>
</dbReference>
<dbReference type="NCBIfam" id="TIGR00254">
    <property type="entry name" value="GGDEF"/>
    <property type="match status" value="1"/>
</dbReference>
<dbReference type="InterPro" id="IPR003018">
    <property type="entry name" value="GAF"/>
</dbReference>
<evidence type="ECO:0000256" key="3">
    <source>
        <dbReference type="PROSITE-ProRule" id="PRU00169"/>
    </source>
</evidence>
<reference evidence="7" key="1">
    <citation type="journal article" date="2020" name="ISME J.">
        <title>Comparative genomics reveals insights into cyanobacterial evolution and habitat adaptation.</title>
        <authorList>
            <person name="Chen M.Y."/>
            <person name="Teng W.K."/>
            <person name="Zhao L."/>
            <person name="Hu C.X."/>
            <person name="Zhou Y.K."/>
            <person name="Han B.P."/>
            <person name="Song L.R."/>
            <person name="Shu W.S."/>
        </authorList>
    </citation>
    <scope>NUCLEOTIDE SEQUENCE [LARGE SCALE GENOMIC DNA]</scope>
    <source>
        <strain evidence="7">FACHB-251</strain>
    </source>
</reference>
<dbReference type="FunFam" id="3.30.70.270:FF:000001">
    <property type="entry name" value="Diguanylate cyclase domain protein"/>
    <property type="match status" value="1"/>
</dbReference>
<name>A0A926WIK9_9NOST</name>
<dbReference type="CDD" id="cd19920">
    <property type="entry name" value="REC_PA4781-like"/>
    <property type="match status" value="1"/>
</dbReference>
<evidence type="ECO:0000259" key="5">
    <source>
        <dbReference type="PROSITE" id="PS50887"/>
    </source>
</evidence>
<evidence type="ECO:0000313" key="7">
    <source>
        <dbReference type="Proteomes" id="UP000662185"/>
    </source>
</evidence>
<evidence type="ECO:0000256" key="2">
    <source>
        <dbReference type="ARBA" id="ARBA00022777"/>
    </source>
</evidence>
<sequence>MKKAASEYKANLLVVDDHPDNLRILSAILSQEGYKVRKAISGEIALDTVKVEAPDLILLDIKMPKIDGYKVCSILKQSNETRDIPVIFLSALDTAADRVKGFEVGGVDYITKPFQVEDVLVRIKHQLTIVRQRQELYEHNQALIQEIQYRKQIESKLKLLLTTINLVSQAPNLNHALEAVLREVCRTINWDYGEAWIANLDGTELQLGQAYYKFSDQALKKFHQASLEYSFSYGVKLIGQVWATQQPEWLEDISQVQEDVFSRFELVQDTGLKTIFAVPITIEGKVLVIMCFFQRSLLPYNSELVELVNAVALELSGFIGRKQTEEALKQANKELVRLANLDGLTKIANRRCFDESLAQEWLRLKREKSPLALLLGDIDYFKYYNDYYGHQAGDECLRRVAKAMAQSCNRPADLVARYGGEEFAILLPNTDLDGAIHITKQIQQEIARIAISHQYSAASEQVTLSIGVVSMVPTNDTSPEVIIAAADQALYKAKAQGRNTYCIYSR</sequence>
<gene>
    <name evidence="6" type="ORF">H6G06_17610</name>
</gene>
<accession>A0A926WIK9</accession>
<dbReference type="Proteomes" id="UP000662185">
    <property type="component" value="Unassembled WGS sequence"/>
</dbReference>
<dbReference type="Pfam" id="PF00990">
    <property type="entry name" value="GGDEF"/>
    <property type="match status" value="1"/>
</dbReference>
<dbReference type="Pfam" id="PF01590">
    <property type="entry name" value="GAF"/>
    <property type="match status" value="1"/>
</dbReference>
<dbReference type="InterPro" id="IPR000160">
    <property type="entry name" value="GGDEF_dom"/>
</dbReference>
<feature type="modified residue" description="4-aspartylphosphate" evidence="3">
    <location>
        <position position="60"/>
    </location>
</feature>
<protein>
    <submittedName>
        <fullName evidence="6">Diguanylate cyclase</fullName>
    </submittedName>
</protein>
<evidence type="ECO:0000313" key="6">
    <source>
        <dbReference type="EMBL" id="MBD2295246.1"/>
    </source>
</evidence>
<dbReference type="SUPFAM" id="SSF55781">
    <property type="entry name" value="GAF domain-like"/>
    <property type="match status" value="1"/>
</dbReference>
<dbReference type="Gene3D" id="3.30.70.270">
    <property type="match status" value="1"/>
</dbReference>
<dbReference type="GO" id="GO:0005886">
    <property type="term" value="C:plasma membrane"/>
    <property type="evidence" value="ECO:0007669"/>
    <property type="project" value="TreeGrafter"/>
</dbReference>
<dbReference type="RefSeq" id="WP_190562454.1">
    <property type="nucleotide sequence ID" value="NZ_JACJQU010000011.1"/>
</dbReference>
<dbReference type="GO" id="GO:0052621">
    <property type="term" value="F:diguanylate cyclase activity"/>
    <property type="evidence" value="ECO:0007669"/>
    <property type="project" value="TreeGrafter"/>
</dbReference>
<organism evidence="6 7">
    <name type="scientific">Anabaena sphaerica FACHB-251</name>
    <dbReference type="NCBI Taxonomy" id="2692883"/>
    <lineage>
        <taxon>Bacteria</taxon>
        <taxon>Bacillati</taxon>
        <taxon>Cyanobacteriota</taxon>
        <taxon>Cyanophyceae</taxon>
        <taxon>Nostocales</taxon>
        <taxon>Nostocaceae</taxon>
        <taxon>Anabaena</taxon>
    </lineage>
</organism>
<dbReference type="CDD" id="cd01949">
    <property type="entry name" value="GGDEF"/>
    <property type="match status" value="1"/>
</dbReference>
<dbReference type="Pfam" id="PF00072">
    <property type="entry name" value="Response_reg"/>
    <property type="match status" value="1"/>
</dbReference>
<comment type="caution">
    <text evidence="6">The sequence shown here is derived from an EMBL/GenBank/DDBJ whole genome shotgun (WGS) entry which is preliminary data.</text>
</comment>
<feature type="domain" description="GGDEF" evidence="5">
    <location>
        <begin position="369"/>
        <end position="506"/>
    </location>
</feature>
<dbReference type="PROSITE" id="PS50887">
    <property type="entry name" value="GGDEF"/>
    <property type="match status" value="1"/>
</dbReference>
<keyword evidence="2" id="KW-0418">Kinase</keyword>
<dbReference type="PROSITE" id="PS50110">
    <property type="entry name" value="RESPONSE_REGULATORY"/>
    <property type="match status" value="1"/>
</dbReference>
<dbReference type="PANTHER" id="PTHR45138:SF9">
    <property type="entry name" value="DIGUANYLATE CYCLASE DGCM-RELATED"/>
    <property type="match status" value="1"/>
</dbReference>
<evidence type="ECO:0000256" key="1">
    <source>
        <dbReference type="ARBA" id="ARBA00022679"/>
    </source>
</evidence>
<keyword evidence="1" id="KW-0808">Transferase</keyword>
<dbReference type="InterPro" id="IPR043128">
    <property type="entry name" value="Rev_trsase/Diguanyl_cyclase"/>
</dbReference>
<dbReference type="EMBL" id="JACJQU010000011">
    <property type="protein sequence ID" value="MBD2295246.1"/>
    <property type="molecule type" value="Genomic_DNA"/>
</dbReference>
<dbReference type="SUPFAM" id="SSF55073">
    <property type="entry name" value="Nucleotide cyclase"/>
    <property type="match status" value="1"/>
</dbReference>
<keyword evidence="3" id="KW-0597">Phosphoprotein</keyword>
<dbReference type="SUPFAM" id="SSF52172">
    <property type="entry name" value="CheY-like"/>
    <property type="match status" value="1"/>
</dbReference>
<dbReference type="AlphaFoldDB" id="A0A926WIK9"/>
<dbReference type="InterPro" id="IPR011006">
    <property type="entry name" value="CheY-like_superfamily"/>
</dbReference>
<dbReference type="InterPro" id="IPR029016">
    <property type="entry name" value="GAF-like_dom_sf"/>
</dbReference>
<dbReference type="InterPro" id="IPR050469">
    <property type="entry name" value="Diguanylate_Cyclase"/>
</dbReference>
<dbReference type="SMART" id="SM00267">
    <property type="entry name" value="GGDEF"/>
    <property type="match status" value="1"/>
</dbReference>
<feature type="domain" description="Response regulatory" evidence="4">
    <location>
        <begin position="11"/>
        <end position="127"/>
    </location>
</feature>
<dbReference type="Gene3D" id="3.40.50.2300">
    <property type="match status" value="1"/>
</dbReference>
<dbReference type="InterPro" id="IPR029787">
    <property type="entry name" value="Nucleotide_cyclase"/>
</dbReference>
<dbReference type="Gene3D" id="3.30.450.40">
    <property type="match status" value="1"/>
</dbReference>
<dbReference type="InterPro" id="IPR001789">
    <property type="entry name" value="Sig_transdc_resp-reg_receiver"/>
</dbReference>
<keyword evidence="7" id="KW-1185">Reference proteome</keyword>
<evidence type="ECO:0000259" key="4">
    <source>
        <dbReference type="PROSITE" id="PS50110"/>
    </source>
</evidence>
<dbReference type="GO" id="GO:1902201">
    <property type="term" value="P:negative regulation of bacterial-type flagellum-dependent cell motility"/>
    <property type="evidence" value="ECO:0007669"/>
    <property type="project" value="TreeGrafter"/>
</dbReference>
<dbReference type="PANTHER" id="PTHR45138">
    <property type="entry name" value="REGULATORY COMPONENTS OF SENSORY TRANSDUCTION SYSTEM"/>
    <property type="match status" value="1"/>
</dbReference>